<protein>
    <submittedName>
        <fullName evidence="3">Acyltransferase domain-containing protein</fullName>
    </submittedName>
</protein>
<dbReference type="Pfam" id="PF18164">
    <property type="entry name" value="GNAT_C"/>
    <property type="match status" value="1"/>
</dbReference>
<feature type="domain" description="N-acyltransferase N-terminal" evidence="1">
    <location>
        <begin position="20"/>
        <end position="153"/>
    </location>
</feature>
<organism evidence="3 4">
    <name type="scientific">Nocardioides panacihumi</name>
    <dbReference type="NCBI Taxonomy" id="400774"/>
    <lineage>
        <taxon>Bacteria</taxon>
        <taxon>Bacillati</taxon>
        <taxon>Actinomycetota</taxon>
        <taxon>Actinomycetes</taxon>
        <taxon>Propionibacteriales</taxon>
        <taxon>Nocardioidaceae</taxon>
        <taxon>Nocardioides</taxon>
    </lineage>
</organism>
<dbReference type="InterPro" id="IPR041644">
    <property type="entry name" value="GNAT_C"/>
</dbReference>
<dbReference type="RefSeq" id="WP_344046974.1">
    <property type="nucleotide sequence ID" value="NZ_BAAAPB010000004.1"/>
</dbReference>
<accession>A0ABN2RL97</accession>
<keyword evidence="4" id="KW-1185">Reference proteome</keyword>
<name>A0ABN2RL97_9ACTN</name>
<evidence type="ECO:0000259" key="2">
    <source>
        <dbReference type="Pfam" id="PF18164"/>
    </source>
</evidence>
<comment type="caution">
    <text evidence="3">The sequence shown here is derived from an EMBL/GenBank/DDBJ whole genome shotgun (WGS) entry which is preliminary data.</text>
</comment>
<dbReference type="Pfam" id="PF18082">
    <property type="entry name" value="NAT_N"/>
    <property type="match status" value="1"/>
</dbReference>
<gene>
    <name evidence="3" type="ORF">GCM10009798_34640</name>
</gene>
<evidence type="ECO:0000259" key="1">
    <source>
        <dbReference type="Pfam" id="PF18082"/>
    </source>
</evidence>
<keyword evidence="3" id="KW-0012">Acyltransferase</keyword>
<keyword evidence="3" id="KW-0808">Transferase</keyword>
<evidence type="ECO:0000313" key="3">
    <source>
        <dbReference type="EMBL" id="GAA1970936.1"/>
    </source>
</evidence>
<reference evidence="3 4" key="1">
    <citation type="journal article" date="2019" name="Int. J. Syst. Evol. Microbiol.">
        <title>The Global Catalogue of Microorganisms (GCM) 10K type strain sequencing project: providing services to taxonomists for standard genome sequencing and annotation.</title>
        <authorList>
            <consortium name="The Broad Institute Genomics Platform"/>
            <consortium name="The Broad Institute Genome Sequencing Center for Infectious Disease"/>
            <person name="Wu L."/>
            <person name="Ma J."/>
        </authorList>
    </citation>
    <scope>NUCLEOTIDE SEQUENCE [LARGE SCALE GENOMIC DNA]</scope>
    <source>
        <strain evidence="3 4">JCM 15309</strain>
    </source>
</reference>
<dbReference type="GO" id="GO:0016746">
    <property type="term" value="F:acyltransferase activity"/>
    <property type="evidence" value="ECO:0007669"/>
    <property type="project" value="UniProtKB-KW"/>
</dbReference>
<proteinExistence type="predicted"/>
<dbReference type="EMBL" id="BAAAPB010000004">
    <property type="protein sequence ID" value="GAA1970936.1"/>
    <property type="molecule type" value="Genomic_DNA"/>
</dbReference>
<evidence type="ECO:0000313" key="4">
    <source>
        <dbReference type="Proteomes" id="UP001500571"/>
    </source>
</evidence>
<dbReference type="Proteomes" id="UP001500571">
    <property type="component" value="Unassembled WGS sequence"/>
</dbReference>
<dbReference type="InterPro" id="IPR041273">
    <property type="entry name" value="NAT_N"/>
</dbReference>
<sequence>MEPDITPVPALAPPDVPTADDIARYLDLMAATPEVFAALLAARDDFDAAPDDLRAAIRAIASAVRAGLGVIGAEAPVGVPQEPDARPAQLYGDVLALLACIPSLVEYHAARGVPEHVTWDTLADLPRYVTRHEELRGRPGFDELRWLSNHLRGLLYAVGRLQFERVRSILLPDAQVGVTEVVGELADDEILLNVHIPATGSLDSDECEAAYAAALEQFALWHPEERPKAFVCLSWLMDPQLREYLPVHSNIIRFQDRYRIVGTGMAASWSMQEFVFRVSGQVDPETLPQRTTLERAFTQHLRSGREWNVRTGCFPV</sequence>
<feature type="domain" description="GNAT-like C-terminal" evidence="2">
    <location>
        <begin position="155"/>
        <end position="314"/>
    </location>
</feature>
<dbReference type="Gene3D" id="3.40.630.120">
    <property type="match status" value="1"/>
</dbReference>